<proteinExistence type="predicted"/>
<sequence>MVTLGWPHYRANYSPALAKCVRLWRSAIHRSAPGKTMQCGIGQYGIPASSIFRL</sequence>
<organism evidence="1 2">
    <name type="scientific">Edwardsiella hoshinae</name>
    <dbReference type="NCBI Taxonomy" id="93378"/>
    <lineage>
        <taxon>Bacteria</taxon>
        <taxon>Pseudomonadati</taxon>
        <taxon>Pseudomonadota</taxon>
        <taxon>Gammaproteobacteria</taxon>
        <taxon>Enterobacterales</taxon>
        <taxon>Hafniaceae</taxon>
        <taxon>Edwardsiella</taxon>
    </lineage>
</organism>
<reference evidence="1 2" key="1">
    <citation type="submission" date="2018-06" db="EMBL/GenBank/DDBJ databases">
        <authorList>
            <consortium name="Pathogen Informatics"/>
            <person name="Doyle S."/>
        </authorList>
    </citation>
    <scope>NUCLEOTIDE SEQUENCE [LARGE SCALE GENOMIC DNA]</scope>
    <source>
        <strain evidence="1 2">NCTC12121</strain>
    </source>
</reference>
<dbReference type="Proteomes" id="UP000255248">
    <property type="component" value="Unassembled WGS sequence"/>
</dbReference>
<dbReference type="EMBL" id="UFXZ01000001">
    <property type="protein sequence ID" value="STC83085.1"/>
    <property type="molecule type" value="Genomic_DNA"/>
</dbReference>
<dbReference type="AlphaFoldDB" id="A0A376D6W1"/>
<evidence type="ECO:0000313" key="1">
    <source>
        <dbReference type="EMBL" id="STC83085.1"/>
    </source>
</evidence>
<protein>
    <submittedName>
        <fullName evidence="1">Uncharacterized protein</fullName>
    </submittedName>
</protein>
<name>A0A376D6W1_9GAMM</name>
<gene>
    <name evidence="1" type="ORF">NCTC12121_00214</name>
</gene>
<accession>A0A376D6W1</accession>
<evidence type="ECO:0000313" key="2">
    <source>
        <dbReference type="Proteomes" id="UP000255248"/>
    </source>
</evidence>